<dbReference type="PANTHER" id="PTHR11092:SF0">
    <property type="entry name" value="EPIMERASE FAMILY PROTEIN SDR39U1"/>
    <property type="match status" value="1"/>
</dbReference>
<dbReference type="PANTHER" id="PTHR11092">
    <property type="entry name" value="SUGAR NUCLEOTIDE EPIMERASE RELATED"/>
    <property type="match status" value="1"/>
</dbReference>
<dbReference type="SUPFAM" id="SSF51735">
    <property type="entry name" value="NAD(P)-binding Rossmann-fold domains"/>
    <property type="match status" value="1"/>
</dbReference>
<dbReference type="InterPro" id="IPR001509">
    <property type="entry name" value="Epimerase_deHydtase"/>
</dbReference>
<dbReference type="Pfam" id="PF08338">
    <property type="entry name" value="DUF1731"/>
    <property type="match status" value="1"/>
</dbReference>
<evidence type="ECO:0000313" key="1">
    <source>
        <dbReference type="EMBL" id="ARJ05371.1"/>
    </source>
</evidence>
<sequence>MTDRVVLAGASGFIGAALRESFEGRGATITTIGRGGADVRWGDAAGIRRAVDGADLVVNLAGKSVNCRYDAANRREIFRSRLDTTRELADAIAGSEHPPPLWLNASTATIYRHAEDRPMTESTGEIGEGFSVNVATSWEEAFFDRNLPGTRRVALRMAIVLGDGSALRPLLALARWGLGGPQLDGRWPATKARLAAGTYHRFRARGGRQRFSWVHLDDVVAIVHFLREHPELDGPVNVVAPGATDNRTLMRTVRRAVGRPLGLPAFRWMLELGTAVLRTETELVLKSRWVAPERLEQAGYAFLYREHEPAIRAIVAATGR</sequence>
<evidence type="ECO:0000313" key="2">
    <source>
        <dbReference type="Proteomes" id="UP000192775"/>
    </source>
</evidence>
<dbReference type="Pfam" id="PF01370">
    <property type="entry name" value="Epimerase"/>
    <property type="match status" value="1"/>
</dbReference>
<dbReference type="RefSeq" id="WP_085019509.1">
    <property type="nucleotide sequence ID" value="NZ_BMHD01000001.1"/>
</dbReference>
<gene>
    <name evidence="1" type="ORF">B5808_09175</name>
</gene>
<reference evidence="1 2" key="1">
    <citation type="submission" date="2017-04" db="EMBL/GenBank/DDBJ databases">
        <authorList>
            <person name="Afonso C.L."/>
            <person name="Miller P.J."/>
            <person name="Scott M.A."/>
            <person name="Spackman E."/>
            <person name="Goraichik I."/>
            <person name="Dimitrov K.M."/>
            <person name="Suarez D.L."/>
            <person name="Swayne D.E."/>
        </authorList>
    </citation>
    <scope>NUCLEOTIDE SEQUENCE [LARGE SCALE GENOMIC DNA]</scope>
    <source>
        <strain evidence="2">XA(T)</strain>
    </source>
</reference>
<dbReference type="Proteomes" id="UP000192775">
    <property type="component" value="Chromosome"/>
</dbReference>
<dbReference type="STRING" id="1619308.B5808_09175"/>
<dbReference type="AlphaFoldDB" id="A0A1X9LN49"/>
<dbReference type="KEGG" id="cphy:B5808_09175"/>
<dbReference type="EMBL" id="CP020715">
    <property type="protein sequence ID" value="ARJ05371.1"/>
    <property type="molecule type" value="Genomic_DNA"/>
</dbReference>
<accession>A0A1X9LN49</accession>
<dbReference type="InterPro" id="IPR036291">
    <property type="entry name" value="NAD(P)-bd_dom_sf"/>
</dbReference>
<name>A0A1X9LN49_9MICO</name>
<proteinExistence type="predicted"/>
<protein>
    <submittedName>
        <fullName evidence="1">NAD-dependent epimerase</fullName>
    </submittedName>
</protein>
<keyword evidence="2" id="KW-1185">Reference proteome</keyword>
<organism evidence="1 2">
    <name type="scientific">Cnuibacter physcomitrellae</name>
    <dbReference type="NCBI Taxonomy" id="1619308"/>
    <lineage>
        <taxon>Bacteria</taxon>
        <taxon>Bacillati</taxon>
        <taxon>Actinomycetota</taxon>
        <taxon>Actinomycetes</taxon>
        <taxon>Micrococcales</taxon>
        <taxon>Microbacteriaceae</taxon>
        <taxon>Cnuibacter</taxon>
    </lineage>
</organism>
<dbReference type="InterPro" id="IPR013549">
    <property type="entry name" value="DUF1731"/>
</dbReference>
<dbReference type="Gene3D" id="3.40.50.720">
    <property type="entry name" value="NAD(P)-binding Rossmann-like Domain"/>
    <property type="match status" value="1"/>
</dbReference>